<name>A0ACB7RU62_HYAAI</name>
<dbReference type="EMBL" id="CM023487">
    <property type="protein sequence ID" value="KAH6925347.1"/>
    <property type="molecule type" value="Genomic_DNA"/>
</dbReference>
<organism evidence="1 2">
    <name type="scientific">Hyalomma asiaticum</name>
    <name type="common">Tick</name>
    <dbReference type="NCBI Taxonomy" id="266040"/>
    <lineage>
        <taxon>Eukaryota</taxon>
        <taxon>Metazoa</taxon>
        <taxon>Ecdysozoa</taxon>
        <taxon>Arthropoda</taxon>
        <taxon>Chelicerata</taxon>
        <taxon>Arachnida</taxon>
        <taxon>Acari</taxon>
        <taxon>Parasitiformes</taxon>
        <taxon>Ixodida</taxon>
        <taxon>Ixodoidea</taxon>
        <taxon>Ixodidae</taxon>
        <taxon>Hyalomminae</taxon>
        <taxon>Hyalomma</taxon>
    </lineage>
</organism>
<reference evidence="1" key="1">
    <citation type="submission" date="2020-05" db="EMBL/GenBank/DDBJ databases">
        <title>Large-scale comparative analyses of tick genomes elucidate their genetic diversity and vector capacities.</title>
        <authorList>
            <person name="Jia N."/>
            <person name="Wang J."/>
            <person name="Shi W."/>
            <person name="Du L."/>
            <person name="Sun Y."/>
            <person name="Zhan W."/>
            <person name="Jiang J."/>
            <person name="Wang Q."/>
            <person name="Zhang B."/>
            <person name="Ji P."/>
            <person name="Sakyi L.B."/>
            <person name="Cui X."/>
            <person name="Yuan T."/>
            <person name="Jiang B."/>
            <person name="Yang W."/>
            <person name="Lam T.T.-Y."/>
            <person name="Chang Q."/>
            <person name="Ding S."/>
            <person name="Wang X."/>
            <person name="Zhu J."/>
            <person name="Ruan X."/>
            <person name="Zhao L."/>
            <person name="Wei J."/>
            <person name="Que T."/>
            <person name="Du C."/>
            <person name="Cheng J."/>
            <person name="Dai P."/>
            <person name="Han X."/>
            <person name="Huang E."/>
            <person name="Gao Y."/>
            <person name="Liu J."/>
            <person name="Shao H."/>
            <person name="Ye R."/>
            <person name="Li L."/>
            <person name="Wei W."/>
            <person name="Wang X."/>
            <person name="Wang C."/>
            <person name="Yang T."/>
            <person name="Huo Q."/>
            <person name="Li W."/>
            <person name="Guo W."/>
            <person name="Chen H."/>
            <person name="Zhou L."/>
            <person name="Ni X."/>
            <person name="Tian J."/>
            <person name="Zhou Y."/>
            <person name="Sheng Y."/>
            <person name="Liu T."/>
            <person name="Pan Y."/>
            <person name="Xia L."/>
            <person name="Li J."/>
            <person name="Zhao F."/>
            <person name="Cao W."/>
        </authorList>
    </citation>
    <scope>NUCLEOTIDE SEQUENCE</scope>
    <source>
        <strain evidence="1">Hyas-2018</strain>
    </source>
</reference>
<comment type="caution">
    <text evidence="1">The sequence shown here is derived from an EMBL/GenBank/DDBJ whole genome shotgun (WGS) entry which is preliminary data.</text>
</comment>
<evidence type="ECO:0000313" key="2">
    <source>
        <dbReference type="Proteomes" id="UP000821845"/>
    </source>
</evidence>
<proteinExistence type="predicted"/>
<protein>
    <submittedName>
        <fullName evidence="1">Uncharacterized protein</fullName>
    </submittedName>
</protein>
<evidence type="ECO:0000313" key="1">
    <source>
        <dbReference type="EMBL" id="KAH6925347.1"/>
    </source>
</evidence>
<gene>
    <name evidence="1" type="ORF">HPB50_003888</name>
</gene>
<dbReference type="Proteomes" id="UP000821845">
    <property type="component" value="Chromosome 7"/>
</dbReference>
<sequence>MGAFLDKPKVEKHTEGGQGNGLRYALASMQGWRVEMEDAHCAMVGLPCGLDRWSFFAVFDGHAGARVSAHCAQNLLDAIIQTDEFAQTVAATSDIGEVPEGGEELAERVATGIRRGFLCLDDQMRALPEVASGEDKSGSTAVCALVSPSHVYFANCGDSRALLCRNGQPAFTTRDHKPINPGEKERIQRAGGSVMIQRVNGSLAVSRALGDFEYKQVAGRGPCEQLVSPEPEVTVQARDPTSDEFLVLACDGIWDVMSNEELCQFVHHQLCISHNLEELCAAVIDICLYRGSKDNMSIVLVLFPGAPSVSDEALQHDRELNQLIEKRITGKWFLQSLSKTEMCSFSMKHVPWLFSGQIVSEGSDAELNNIIQTLAEEELPGLPPGGGILAKRSFIEEVYSKLKPPSTSSESVRSHSHDCEQAEEAASH</sequence>
<accession>A0ACB7RU62</accession>
<keyword evidence="2" id="KW-1185">Reference proteome</keyword>